<evidence type="ECO:0000313" key="3">
    <source>
        <dbReference type="Proteomes" id="UP000629963"/>
    </source>
</evidence>
<organism evidence="2 3">
    <name type="scientific">Flavobacterium kayseriense</name>
    <dbReference type="NCBI Taxonomy" id="2764714"/>
    <lineage>
        <taxon>Bacteria</taxon>
        <taxon>Pseudomonadati</taxon>
        <taxon>Bacteroidota</taxon>
        <taxon>Flavobacteriia</taxon>
        <taxon>Flavobacteriales</taxon>
        <taxon>Flavobacteriaceae</taxon>
        <taxon>Flavobacterium</taxon>
    </lineage>
</organism>
<dbReference type="EMBL" id="JACRUJ010000002">
    <property type="protein sequence ID" value="MBC5841203.1"/>
    <property type="molecule type" value="Genomic_DNA"/>
</dbReference>
<dbReference type="Gene3D" id="3.40.50.2000">
    <property type="entry name" value="Glycogen Phosphorylase B"/>
    <property type="match status" value="1"/>
</dbReference>
<feature type="domain" description="Spore protein YkvP/CgeB glycosyl transferase-like" evidence="1">
    <location>
        <begin position="254"/>
        <end position="372"/>
    </location>
</feature>
<protein>
    <submittedName>
        <fullName evidence="2">Glycosyltransferase family 1 protein</fullName>
    </submittedName>
</protein>
<dbReference type="Proteomes" id="UP000629963">
    <property type="component" value="Unassembled WGS sequence"/>
</dbReference>
<dbReference type="SUPFAM" id="SSF53756">
    <property type="entry name" value="UDP-Glycosyltransferase/glycogen phosphorylase"/>
    <property type="match status" value="1"/>
</dbReference>
<dbReference type="InterPro" id="IPR055259">
    <property type="entry name" value="YkvP/CgeB_Glyco_trans-like"/>
</dbReference>
<keyword evidence="3" id="KW-1185">Reference proteome</keyword>
<evidence type="ECO:0000313" key="2">
    <source>
        <dbReference type="EMBL" id="MBC5841203.1"/>
    </source>
</evidence>
<evidence type="ECO:0000259" key="1">
    <source>
        <dbReference type="Pfam" id="PF13524"/>
    </source>
</evidence>
<name>A0ABR7J6N4_9FLAO</name>
<accession>A0ABR7J6N4</accession>
<gene>
    <name evidence="2" type="ORF">H8R23_07270</name>
</gene>
<dbReference type="Pfam" id="PF13524">
    <property type="entry name" value="Glyco_trans_1_2"/>
    <property type="match status" value="1"/>
</dbReference>
<proteinExistence type="predicted"/>
<sequence length="378" mass="43932">MRILLVGEYSRFHNSLKEGLLALGHDVVIIGDNDFKDYPLDISVFAKVFKKNYWLNKIRQGVYRLFNCDLAQIETAYRFFKNRKKLVGFDVVQLINEYPLQSTIFLEKKMLGYIFKNNKKVYLSSCGDDFVSVKYMLEGQFRYSVLTPCEANPKIGHCPYTLRYTTKPFQELHDFVYKNSTAVIPGDLDYAIPLENHPRAKKLIPYPINIDKLAYSPMQIENKIIIFHGINEANYFKKGNGYFEDALKIIENKYSKNVEIITARSVPYATYIDLYNKSHIVLDQVFTYDQGYNALEAMSKGKVVFTGAEKEFEEYYQLNDPVCINALPNVESLVSSLSYLIENHQQITAISVRARQFIEKEHNYRTVAARYLSAWNEE</sequence>
<dbReference type="RefSeq" id="WP_187009795.1">
    <property type="nucleotide sequence ID" value="NZ_JACRUI010000002.1"/>
</dbReference>
<comment type="caution">
    <text evidence="2">The sequence shown here is derived from an EMBL/GenBank/DDBJ whole genome shotgun (WGS) entry which is preliminary data.</text>
</comment>
<reference evidence="2 3" key="1">
    <citation type="submission" date="2020-08" db="EMBL/GenBank/DDBJ databases">
        <title>Description of novel Flavobacterium F-380 isolate.</title>
        <authorList>
            <person name="Saticioglu I.B."/>
            <person name="Duman M."/>
            <person name="Altun S."/>
        </authorList>
    </citation>
    <scope>NUCLEOTIDE SEQUENCE [LARGE SCALE GENOMIC DNA]</scope>
    <source>
        <strain evidence="2 3">F-380</strain>
    </source>
</reference>